<proteinExistence type="predicted"/>
<name>A0A1G4J501_9SACH</name>
<dbReference type="EMBL" id="LT598446">
    <property type="protein sequence ID" value="SCU84567.1"/>
    <property type="molecule type" value="Genomic_DNA"/>
</dbReference>
<feature type="region of interest" description="Disordered" evidence="1">
    <location>
        <begin position="158"/>
        <end position="215"/>
    </location>
</feature>
<dbReference type="GO" id="GO:0070210">
    <property type="term" value="C:Rpd3L-Expanded complex"/>
    <property type="evidence" value="ECO:0007669"/>
    <property type="project" value="TreeGrafter"/>
</dbReference>
<dbReference type="SUPFAM" id="SSF46689">
    <property type="entry name" value="Homeodomain-like"/>
    <property type="match status" value="1"/>
</dbReference>
<evidence type="ECO:0000259" key="2">
    <source>
        <dbReference type="PROSITE" id="PS50934"/>
    </source>
</evidence>
<dbReference type="InterPro" id="IPR036388">
    <property type="entry name" value="WH-like_DNA-bd_sf"/>
</dbReference>
<dbReference type="GO" id="GO:0006357">
    <property type="term" value="P:regulation of transcription by RNA polymerase II"/>
    <property type="evidence" value="ECO:0007669"/>
    <property type="project" value="TreeGrafter"/>
</dbReference>
<reference evidence="4" key="1">
    <citation type="submission" date="2016-03" db="EMBL/GenBank/DDBJ databases">
        <authorList>
            <person name="Devillers Hugo."/>
        </authorList>
    </citation>
    <scope>NUCLEOTIDE SEQUENCE [LARGE SCALE GENOMIC DNA]</scope>
</reference>
<sequence>MEFNSPQPEHAQLGVVLHPKAASGLLAALHQQVLSATQRGDKASLDSVLDEQLIPSPPLSPKMTADCDIVAPLALSPPESAAHAILVKPLCDPHTSPRRYRSATHGFLSQYRCLDLNRSNKRYTHASNKTLRRTRNYTLSPAMNSGNSDFERTYRTRRVTGGNSGAGGVSNGARHQHSRPRPLEFSRDSTPIPRPSTPTSRHRKTTTVSSPLASAAAVSAPNMSWEKLPDYSPPLSSLPNNNKCLKVEWKGSSMDLSDDPLKQFLHPAELQLAQILRLPCDLYLDSKRRLFLEKMHRMKQNLAFRRTDAQKACRIDVNKASRLFAAYERIGWLQDDKFEKFL</sequence>
<protein>
    <submittedName>
        <fullName evidence="3">LANO_0C01728g1_1</fullName>
    </submittedName>
</protein>
<dbReference type="GO" id="GO:0006338">
    <property type="term" value="P:chromatin remodeling"/>
    <property type="evidence" value="ECO:0007669"/>
    <property type="project" value="TreeGrafter"/>
</dbReference>
<accession>A0A1G4J501</accession>
<feature type="domain" description="SWIRM" evidence="2">
    <location>
        <begin position="245"/>
        <end position="342"/>
    </location>
</feature>
<dbReference type="PANTHER" id="PTHR12374:SF21">
    <property type="entry name" value="SWIRM DOMAIN-CONTAINING PROTEIN FUN19-RELATED"/>
    <property type="match status" value="1"/>
</dbReference>
<dbReference type="InterPro" id="IPR007526">
    <property type="entry name" value="SWIRM"/>
</dbReference>
<dbReference type="OrthoDB" id="5598695at2759"/>
<dbReference type="GO" id="GO:0003713">
    <property type="term" value="F:transcription coactivator activity"/>
    <property type="evidence" value="ECO:0007669"/>
    <property type="project" value="TreeGrafter"/>
</dbReference>
<dbReference type="Gene3D" id="1.10.10.10">
    <property type="entry name" value="Winged helix-like DNA-binding domain superfamily/Winged helix DNA-binding domain"/>
    <property type="match status" value="1"/>
</dbReference>
<dbReference type="AlphaFoldDB" id="A0A1G4J501"/>
<dbReference type="Pfam" id="PF04433">
    <property type="entry name" value="SWIRM"/>
    <property type="match status" value="1"/>
</dbReference>
<feature type="compositionally biased region" description="Low complexity" evidence="1">
    <location>
        <begin position="206"/>
        <end position="215"/>
    </location>
</feature>
<gene>
    <name evidence="3" type="ORF">LANO_0C01728G</name>
</gene>
<dbReference type="InterPro" id="IPR009057">
    <property type="entry name" value="Homeodomain-like_sf"/>
</dbReference>
<organism evidence="3 4">
    <name type="scientific">Lachancea nothofagi CBS 11611</name>
    <dbReference type="NCBI Taxonomy" id="1266666"/>
    <lineage>
        <taxon>Eukaryota</taxon>
        <taxon>Fungi</taxon>
        <taxon>Dikarya</taxon>
        <taxon>Ascomycota</taxon>
        <taxon>Saccharomycotina</taxon>
        <taxon>Saccharomycetes</taxon>
        <taxon>Saccharomycetales</taxon>
        <taxon>Saccharomycetaceae</taxon>
        <taxon>Lachancea</taxon>
    </lineage>
</organism>
<dbReference type="GO" id="GO:0003682">
    <property type="term" value="F:chromatin binding"/>
    <property type="evidence" value="ECO:0007669"/>
    <property type="project" value="TreeGrafter"/>
</dbReference>
<dbReference type="PANTHER" id="PTHR12374">
    <property type="entry name" value="TRANSCRIPTIONAL ADAPTOR 2 ADA2 -RELATED"/>
    <property type="match status" value="1"/>
</dbReference>
<dbReference type="PROSITE" id="PS50934">
    <property type="entry name" value="SWIRM"/>
    <property type="match status" value="1"/>
</dbReference>
<evidence type="ECO:0000313" key="3">
    <source>
        <dbReference type="EMBL" id="SCU84567.1"/>
    </source>
</evidence>
<evidence type="ECO:0000256" key="1">
    <source>
        <dbReference type="SAM" id="MobiDB-lite"/>
    </source>
</evidence>
<evidence type="ECO:0000313" key="4">
    <source>
        <dbReference type="Proteomes" id="UP000189911"/>
    </source>
</evidence>
<dbReference type="FunFam" id="1.10.10.10:FF:000087">
    <property type="entry name" value="Transcriptional adapter 2"/>
    <property type="match status" value="1"/>
</dbReference>
<keyword evidence="4" id="KW-1185">Reference proteome</keyword>
<dbReference type="Proteomes" id="UP000189911">
    <property type="component" value="Chromosome C"/>
</dbReference>